<dbReference type="EMBL" id="OU896714">
    <property type="protein sequence ID" value="CAH1179112.1"/>
    <property type="molecule type" value="Genomic_DNA"/>
</dbReference>
<keyword evidence="1" id="KW-0175">Coiled coil</keyword>
<gene>
    <name evidence="2" type="ORF">PHAECO_LOCUS11758</name>
</gene>
<dbReference type="OrthoDB" id="312015at2759"/>
<accession>A0A9P0DQI6</accession>
<evidence type="ECO:0000313" key="3">
    <source>
        <dbReference type="Proteomes" id="UP001153737"/>
    </source>
</evidence>
<reference evidence="2" key="1">
    <citation type="submission" date="2022-01" db="EMBL/GenBank/DDBJ databases">
        <authorList>
            <person name="King R."/>
        </authorList>
    </citation>
    <scope>NUCLEOTIDE SEQUENCE</scope>
</reference>
<protein>
    <submittedName>
        <fullName evidence="2">Uncharacterized protein</fullName>
    </submittedName>
</protein>
<keyword evidence="3" id="KW-1185">Reference proteome</keyword>
<organism evidence="2 3">
    <name type="scientific">Phaedon cochleariae</name>
    <name type="common">Mustard beetle</name>
    <dbReference type="NCBI Taxonomy" id="80249"/>
    <lineage>
        <taxon>Eukaryota</taxon>
        <taxon>Metazoa</taxon>
        <taxon>Ecdysozoa</taxon>
        <taxon>Arthropoda</taxon>
        <taxon>Hexapoda</taxon>
        <taxon>Insecta</taxon>
        <taxon>Pterygota</taxon>
        <taxon>Neoptera</taxon>
        <taxon>Endopterygota</taxon>
        <taxon>Coleoptera</taxon>
        <taxon>Polyphaga</taxon>
        <taxon>Cucujiformia</taxon>
        <taxon>Chrysomeloidea</taxon>
        <taxon>Chrysomelidae</taxon>
        <taxon>Chrysomelinae</taxon>
        <taxon>Chrysomelini</taxon>
        <taxon>Phaedon</taxon>
    </lineage>
</organism>
<reference evidence="2" key="2">
    <citation type="submission" date="2022-10" db="EMBL/GenBank/DDBJ databases">
        <authorList>
            <consortium name="ENA_rothamsted_submissions"/>
            <consortium name="culmorum"/>
            <person name="King R."/>
        </authorList>
    </citation>
    <scope>NUCLEOTIDE SEQUENCE</scope>
</reference>
<feature type="coiled-coil region" evidence="1">
    <location>
        <begin position="110"/>
        <end position="183"/>
    </location>
</feature>
<dbReference type="Proteomes" id="UP001153737">
    <property type="component" value="Chromosome 8"/>
</dbReference>
<dbReference type="AlphaFoldDB" id="A0A9P0DQI6"/>
<evidence type="ECO:0000256" key="1">
    <source>
        <dbReference type="SAM" id="Coils"/>
    </source>
</evidence>
<name>A0A9P0DQI6_PHACE</name>
<sequence length="248" mass="28434">MLSNEYQEVTLGEVNEALKEIENKYSNGIPNINSDSDGFEETLAVLSKEYDSVGLPTLDLSASIWKVFKQVVSGARSLIQIHRRTIAKMKDVNIDNRCKDTRSGELYKIIDDCKTDIDKAEEKNSALKNKMKALLQEISNLKKYERVLRTEMEQVKRINTAQQNQLTLEIKKLTRENQRLKETLGTDLNIYQSKDQVVLKLLGKYKSNEDIFKSTIQKLQGNNKELLHEVFSLREQLSNVSKDCDSAD</sequence>
<evidence type="ECO:0000313" key="2">
    <source>
        <dbReference type="EMBL" id="CAH1179112.1"/>
    </source>
</evidence>
<proteinExistence type="predicted"/>